<gene>
    <name evidence="2" type="ORF">FHR70_001914</name>
</gene>
<feature type="transmembrane region" description="Helical" evidence="1">
    <location>
        <begin position="42"/>
        <end position="61"/>
    </location>
</feature>
<protein>
    <submittedName>
        <fullName evidence="2">Uncharacterized protein</fullName>
    </submittedName>
</protein>
<reference evidence="2 3" key="1">
    <citation type="submission" date="2020-08" db="EMBL/GenBank/DDBJ databases">
        <title>The Agave Microbiome: Exploring the role of microbial communities in plant adaptations to desert environments.</title>
        <authorList>
            <person name="Partida-Martinez L.P."/>
        </authorList>
    </citation>
    <scope>NUCLEOTIDE SEQUENCE [LARGE SCALE GENOMIC DNA]</scope>
    <source>
        <strain evidence="2 3">AT3.9</strain>
    </source>
</reference>
<keyword evidence="3" id="KW-1185">Reference proteome</keyword>
<dbReference type="EMBL" id="JACHWB010000002">
    <property type="protein sequence ID" value="MBB3018860.1"/>
    <property type="molecule type" value="Genomic_DNA"/>
</dbReference>
<keyword evidence="1" id="KW-0812">Transmembrane</keyword>
<keyword evidence="1" id="KW-0472">Membrane</keyword>
<feature type="transmembrane region" description="Helical" evidence="1">
    <location>
        <begin position="12"/>
        <end position="30"/>
    </location>
</feature>
<accession>A0A7W4YVX7</accession>
<sequence>MKPMALSRGRLLYIVAVLVSGIVIGLITARQPHLQELAVPPAAWPFAVSLALDLIIGQMAAQGRAEPLTMGDRFVAVLGAGLIVTAMVAMAQ</sequence>
<comment type="caution">
    <text evidence="2">The sequence shown here is derived from an EMBL/GenBank/DDBJ whole genome shotgun (WGS) entry which is preliminary data.</text>
</comment>
<evidence type="ECO:0000256" key="1">
    <source>
        <dbReference type="SAM" id="Phobius"/>
    </source>
</evidence>
<proteinExistence type="predicted"/>
<name>A0A7W4YVX7_9HYPH</name>
<organism evidence="2 3">
    <name type="scientific">Microvirga lupini</name>
    <dbReference type="NCBI Taxonomy" id="420324"/>
    <lineage>
        <taxon>Bacteria</taxon>
        <taxon>Pseudomonadati</taxon>
        <taxon>Pseudomonadota</taxon>
        <taxon>Alphaproteobacteria</taxon>
        <taxon>Hyphomicrobiales</taxon>
        <taxon>Methylobacteriaceae</taxon>
        <taxon>Microvirga</taxon>
    </lineage>
</organism>
<dbReference type="RefSeq" id="WP_183449442.1">
    <property type="nucleotide sequence ID" value="NZ_JACHWB010000002.1"/>
</dbReference>
<keyword evidence="1" id="KW-1133">Transmembrane helix</keyword>
<feature type="transmembrane region" description="Helical" evidence="1">
    <location>
        <begin position="73"/>
        <end position="91"/>
    </location>
</feature>
<evidence type="ECO:0000313" key="2">
    <source>
        <dbReference type="EMBL" id="MBB3018860.1"/>
    </source>
</evidence>
<dbReference type="Proteomes" id="UP000532010">
    <property type="component" value="Unassembled WGS sequence"/>
</dbReference>
<dbReference type="AlphaFoldDB" id="A0A7W4YVX7"/>
<evidence type="ECO:0000313" key="3">
    <source>
        <dbReference type="Proteomes" id="UP000532010"/>
    </source>
</evidence>